<accession>A0ABT6HLR0</accession>
<reference evidence="2 3" key="1">
    <citation type="submission" date="2023-04" db="EMBL/GenBank/DDBJ databases">
        <title>Streptomyces chengmaiensis sp. nov. isolated from the stem of mangrove plant in Hainan.</title>
        <authorList>
            <person name="Huang X."/>
            <person name="Zhou S."/>
            <person name="Chu X."/>
            <person name="Xie Y."/>
            <person name="Lin Y."/>
        </authorList>
    </citation>
    <scope>NUCLEOTIDE SEQUENCE [LARGE SCALE GENOMIC DNA]</scope>
    <source>
        <strain evidence="2 3">HNM0663</strain>
    </source>
</reference>
<dbReference type="RefSeq" id="WP_279927615.1">
    <property type="nucleotide sequence ID" value="NZ_JARWBG010000009.1"/>
</dbReference>
<gene>
    <name evidence="2" type="ORF">QCN29_10855</name>
</gene>
<dbReference type="EMBL" id="JARWBG010000009">
    <property type="protein sequence ID" value="MDH2389281.1"/>
    <property type="molecule type" value="Genomic_DNA"/>
</dbReference>
<sequence length="357" mass="39251">MSAEEQGEVRFPPELRPTTRGEEPQAESAPQWREAVPDASAGVPAPRRPTGDRVRIGLWGSPTSGKTTFLAALRLAAQEPSGAYGRWQVVAADDVSEAFLIQSSRELTIDRRFPVATRESGLLSWLFRGDLTGSRYARKRFGRSRRANQLEFEFSVLDAPGGHYEDLYQNVDGDRATAHLAASTGLIYLFDPMREAVDGDSFAYLNGTLARLTRRCMAAGTLDGPYLPHHIAVCVTKFDDPEVFERARRGNWTELGPQGTPVVPDPEGFFDWLAQDLHGSTMELIGRAIRSSFHPSRIHFFATSAIGFSTRPGGGVDLGRFGNVHQVGGEPQILGAINPHNVMDPVIALLLGIKKRW</sequence>
<feature type="region of interest" description="Disordered" evidence="1">
    <location>
        <begin position="1"/>
        <end position="53"/>
    </location>
</feature>
<organism evidence="2 3">
    <name type="scientific">Streptomyces chengmaiensis</name>
    <dbReference type="NCBI Taxonomy" id="3040919"/>
    <lineage>
        <taxon>Bacteria</taxon>
        <taxon>Bacillati</taxon>
        <taxon>Actinomycetota</taxon>
        <taxon>Actinomycetes</taxon>
        <taxon>Kitasatosporales</taxon>
        <taxon>Streptomycetaceae</taxon>
        <taxon>Streptomyces</taxon>
    </lineage>
</organism>
<evidence type="ECO:0000256" key="1">
    <source>
        <dbReference type="SAM" id="MobiDB-lite"/>
    </source>
</evidence>
<evidence type="ECO:0000313" key="3">
    <source>
        <dbReference type="Proteomes" id="UP001223144"/>
    </source>
</evidence>
<dbReference type="InterPro" id="IPR027417">
    <property type="entry name" value="P-loop_NTPase"/>
</dbReference>
<protein>
    <submittedName>
        <fullName evidence="2">Uncharacterized protein</fullName>
    </submittedName>
</protein>
<evidence type="ECO:0000313" key="2">
    <source>
        <dbReference type="EMBL" id="MDH2389281.1"/>
    </source>
</evidence>
<keyword evidence="3" id="KW-1185">Reference proteome</keyword>
<dbReference type="SUPFAM" id="SSF52540">
    <property type="entry name" value="P-loop containing nucleoside triphosphate hydrolases"/>
    <property type="match status" value="1"/>
</dbReference>
<feature type="compositionally biased region" description="Basic and acidic residues" evidence="1">
    <location>
        <begin position="7"/>
        <end position="23"/>
    </location>
</feature>
<comment type="caution">
    <text evidence="2">The sequence shown here is derived from an EMBL/GenBank/DDBJ whole genome shotgun (WGS) entry which is preliminary data.</text>
</comment>
<name>A0ABT6HLR0_9ACTN</name>
<proteinExistence type="predicted"/>
<dbReference type="Proteomes" id="UP001223144">
    <property type="component" value="Unassembled WGS sequence"/>
</dbReference>